<dbReference type="GO" id="GO:0006506">
    <property type="term" value="P:GPI anchor biosynthetic process"/>
    <property type="evidence" value="ECO:0007669"/>
    <property type="project" value="TreeGrafter"/>
</dbReference>
<dbReference type="Proteomes" id="UP001212997">
    <property type="component" value="Unassembled WGS sequence"/>
</dbReference>
<comment type="subcellular location">
    <subcellularLocation>
        <location evidence="1">Membrane</location>
        <topology evidence="1">Multi-pass membrane protein</topology>
    </subcellularLocation>
</comment>
<feature type="transmembrane region" description="Helical" evidence="7">
    <location>
        <begin position="375"/>
        <end position="399"/>
    </location>
</feature>
<dbReference type="InterPro" id="IPR001296">
    <property type="entry name" value="Glyco_trans_1"/>
</dbReference>
<comment type="caution">
    <text evidence="10">The sequence shown here is derived from an EMBL/GenBank/DDBJ whole genome shotgun (WGS) entry which is preliminary data.</text>
</comment>
<dbReference type="EMBL" id="JANAWD010000164">
    <property type="protein sequence ID" value="KAJ3485132.1"/>
    <property type="molecule type" value="Genomic_DNA"/>
</dbReference>
<dbReference type="GO" id="GO:0000506">
    <property type="term" value="C:glycosylphosphatidylinositol-N-acetylglucosaminyltransferase (GPI-GnT) complex"/>
    <property type="evidence" value="ECO:0007669"/>
    <property type="project" value="TreeGrafter"/>
</dbReference>
<feature type="transmembrane region" description="Helical" evidence="7">
    <location>
        <begin position="411"/>
        <end position="433"/>
    </location>
</feature>
<dbReference type="Gene3D" id="3.40.50.2000">
    <property type="entry name" value="Glycogen Phosphorylase B"/>
    <property type="match status" value="2"/>
</dbReference>
<feature type="transmembrane region" description="Helical" evidence="7">
    <location>
        <begin position="652"/>
        <end position="676"/>
    </location>
</feature>
<dbReference type="Pfam" id="PF00534">
    <property type="entry name" value="Glycos_transf_1"/>
    <property type="match status" value="1"/>
</dbReference>
<evidence type="ECO:0000256" key="2">
    <source>
        <dbReference type="ARBA" id="ARBA00008974"/>
    </source>
</evidence>
<reference evidence="10" key="1">
    <citation type="submission" date="2022-07" db="EMBL/GenBank/DDBJ databases">
        <title>Genome Sequence of Physisporinus lineatus.</title>
        <authorList>
            <person name="Buettner E."/>
        </authorList>
    </citation>
    <scope>NUCLEOTIDE SEQUENCE</scope>
    <source>
        <strain evidence="10">VT162</strain>
    </source>
</reference>
<dbReference type="InterPro" id="IPR001248">
    <property type="entry name" value="Pur-cyt_permease"/>
</dbReference>
<keyword evidence="11" id="KW-1185">Reference proteome</keyword>
<feature type="transmembrane region" description="Helical" evidence="7">
    <location>
        <begin position="688"/>
        <end position="704"/>
    </location>
</feature>
<evidence type="ECO:0000256" key="5">
    <source>
        <dbReference type="ARBA" id="ARBA00022989"/>
    </source>
</evidence>
<accession>A0AAD5V3A8</accession>
<dbReference type="GO" id="GO:0022857">
    <property type="term" value="F:transmembrane transporter activity"/>
    <property type="evidence" value="ECO:0007669"/>
    <property type="project" value="InterPro"/>
</dbReference>
<dbReference type="PANTHER" id="PTHR45871:SF1">
    <property type="entry name" value="PHOSPHATIDYLINOSITOL N-ACETYLGLUCOSAMINYLTRANSFERASE SUBUNIT A"/>
    <property type="match status" value="1"/>
</dbReference>
<dbReference type="Pfam" id="PF02133">
    <property type="entry name" value="Transp_cyt_pur"/>
    <property type="match status" value="1"/>
</dbReference>
<dbReference type="GO" id="GO:0017176">
    <property type="term" value="F:phosphatidylinositol N-acetylglucosaminyltransferase activity"/>
    <property type="evidence" value="ECO:0007669"/>
    <property type="project" value="TreeGrafter"/>
</dbReference>
<feature type="domain" description="Glycosyltransferase subfamily 4-like N-terminal" evidence="9">
    <location>
        <begin position="2"/>
        <end position="68"/>
    </location>
</feature>
<feature type="transmembrane region" description="Helical" evidence="7">
    <location>
        <begin position="609"/>
        <end position="631"/>
    </location>
</feature>
<dbReference type="PANTHER" id="PTHR45871">
    <property type="entry name" value="N-ACETYLGLUCOSAMINYL-PHOSPHATIDYLINOSITOL BIOSYNTHETIC PROTEIN"/>
    <property type="match status" value="1"/>
</dbReference>
<evidence type="ECO:0000313" key="11">
    <source>
        <dbReference type="Proteomes" id="UP001212997"/>
    </source>
</evidence>
<evidence type="ECO:0000256" key="4">
    <source>
        <dbReference type="ARBA" id="ARBA00022692"/>
    </source>
</evidence>
<feature type="transmembrane region" description="Helical" evidence="7">
    <location>
        <begin position="170"/>
        <end position="187"/>
    </location>
</feature>
<feature type="domain" description="Glycosyl transferase family 1" evidence="8">
    <location>
        <begin position="74"/>
        <end position="197"/>
    </location>
</feature>
<dbReference type="Pfam" id="PF13439">
    <property type="entry name" value="Glyco_transf_4"/>
    <property type="match status" value="1"/>
</dbReference>
<feature type="transmembrane region" description="Helical" evidence="7">
    <location>
        <begin position="344"/>
        <end position="369"/>
    </location>
</feature>
<dbReference type="InterPro" id="IPR028098">
    <property type="entry name" value="Glyco_trans_4-like_N"/>
</dbReference>
<evidence type="ECO:0000313" key="10">
    <source>
        <dbReference type="EMBL" id="KAJ3485132.1"/>
    </source>
</evidence>
<dbReference type="SUPFAM" id="SSF53756">
    <property type="entry name" value="UDP-Glycosyltransferase/glycogen phosphorylase"/>
    <property type="match status" value="1"/>
</dbReference>
<feature type="transmembrane region" description="Helical" evidence="7">
    <location>
        <begin position="495"/>
        <end position="512"/>
    </location>
</feature>
<evidence type="ECO:0000259" key="8">
    <source>
        <dbReference type="Pfam" id="PF00534"/>
    </source>
</evidence>
<name>A0AAD5V3A8_9APHY</name>
<keyword evidence="3" id="KW-0328">Glycosyltransferase</keyword>
<proteinExistence type="inferred from homology"/>
<feature type="transmembrane region" description="Helical" evidence="7">
    <location>
        <begin position="453"/>
        <end position="475"/>
    </location>
</feature>
<evidence type="ECO:0000256" key="6">
    <source>
        <dbReference type="ARBA" id="ARBA00023136"/>
    </source>
</evidence>
<evidence type="ECO:0000256" key="1">
    <source>
        <dbReference type="ARBA" id="ARBA00004141"/>
    </source>
</evidence>
<gene>
    <name evidence="10" type="ORF">NLI96_g5180</name>
</gene>
<keyword evidence="4 7" id="KW-0812">Transmembrane</keyword>
<evidence type="ECO:0000256" key="7">
    <source>
        <dbReference type="SAM" id="Phobius"/>
    </source>
</evidence>
<dbReference type="Gene3D" id="1.10.4160.10">
    <property type="entry name" value="Hydantoin permease"/>
    <property type="match status" value="2"/>
</dbReference>
<protein>
    <submittedName>
        <fullName evidence="10">Uncharacterized protein</fullName>
    </submittedName>
</protein>
<comment type="similarity">
    <text evidence="2">Belongs to the purine-cytosine permease (2.A.39) family.</text>
</comment>
<organism evidence="10 11">
    <name type="scientific">Meripilus lineatus</name>
    <dbReference type="NCBI Taxonomy" id="2056292"/>
    <lineage>
        <taxon>Eukaryota</taxon>
        <taxon>Fungi</taxon>
        <taxon>Dikarya</taxon>
        <taxon>Basidiomycota</taxon>
        <taxon>Agaricomycotina</taxon>
        <taxon>Agaricomycetes</taxon>
        <taxon>Polyporales</taxon>
        <taxon>Meripilaceae</taxon>
        <taxon>Meripilus</taxon>
    </lineage>
</organism>
<keyword evidence="5 7" id="KW-1133">Transmembrane helix</keyword>
<dbReference type="AlphaFoldDB" id="A0AAD5V3A8"/>
<sequence length="714" mass="77716">MGVRTVFTDHSLFGFDDAASILTNKLLEGALRSVDAAICVSNTGRENTVLRARLLPQSVYVIPNAIVADQFKPASDAPPSDSVTIVVLSRLAYRKGIDLLVSTAPRICQLFPQVRFVIGGDGPKMIDLLQMREKYLLQDRIELLGSVRHSDVRNVLVQGSIFMNTSLTESFGIAILEAACAGLYVVSTRVGGVPEILPEDMISTLDLGPFAGPIFAIIFFVDALFFKFLEWHMPEFDVDKDSLGTPGILIRMSSSWGCNAGFCRTPPSLFLPPTPCTIKMDELKRDLRDSSLMENPLDPNGSNLKPLPRFHKITTFLTRRGVEISGIEPISAEKRVDTRLYNIFFVWFSANLNVCGLGTGAAGPAFFGLGTKQCLLTLLAVDVISCVFPAYFAVFGPKVGTRSMVFARYSWGYYGAIIPSALTVFSMQGFLILNCIIGGQTLASVSDHLDDTLGIVIISIISLVNLLLYLLRLLLLERGLQILWRIATLTDEANFLQIICHFLGAILAASAMQQPSWLLGFDNGNNIGGLVEAVLRPSGGFGKFLTVLLALSVPSGCAPTMYTFGTSFMALGPFFGRVPQYMFAIISEAILIPVAIVGSKHFYVTFVDVLNIIGYWSTVFTVIVLAEHFVFRRGNFASYDPAFWDQSRKLPVGISAVFAFCCSIGAIIPCMSQAWYTGPIAALGSGDLGILVGSAVAMVVYCVCRPMETVVTSR</sequence>
<feature type="transmembrane region" description="Helical" evidence="7">
    <location>
        <begin position="583"/>
        <end position="603"/>
    </location>
</feature>
<evidence type="ECO:0000259" key="9">
    <source>
        <dbReference type="Pfam" id="PF13439"/>
    </source>
</evidence>
<evidence type="ECO:0000256" key="3">
    <source>
        <dbReference type="ARBA" id="ARBA00022676"/>
    </source>
</evidence>
<keyword evidence="3" id="KW-0808">Transferase</keyword>
<feature type="transmembrane region" description="Helical" evidence="7">
    <location>
        <begin position="544"/>
        <end position="571"/>
    </location>
</feature>
<feature type="transmembrane region" description="Helical" evidence="7">
    <location>
        <begin position="207"/>
        <end position="226"/>
    </location>
</feature>
<keyword evidence="6 7" id="KW-0472">Membrane</keyword>